<accession>I5C0N6</accession>
<proteinExistence type="predicted"/>
<reference evidence="3 4" key="1">
    <citation type="submission" date="2012-05" db="EMBL/GenBank/DDBJ databases">
        <title>Genome sequence of Nitritalea halalkaliphila LW7.</title>
        <authorList>
            <person name="Jangir P.K."/>
            <person name="Singh A."/>
            <person name="Shivaji S."/>
            <person name="Sharma R."/>
        </authorList>
    </citation>
    <scope>NUCLEOTIDE SEQUENCE [LARGE SCALE GENOMIC DNA]</scope>
    <source>
        <strain evidence="3 4">LW7</strain>
    </source>
</reference>
<keyword evidence="2" id="KW-0732">Signal</keyword>
<evidence type="ECO:0000313" key="4">
    <source>
        <dbReference type="Proteomes" id="UP000005551"/>
    </source>
</evidence>
<dbReference type="Proteomes" id="UP000005551">
    <property type="component" value="Unassembled WGS sequence"/>
</dbReference>
<evidence type="ECO:0000313" key="3">
    <source>
        <dbReference type="EMBL" id="EIM75388.1"/>
    </source>
</evidence>
<comment type="caution">
    <text evidence="3">The sequence shown here is derived from an EMBL/GenBank/DDBJ whole genome shotgun (WGS) entry which is preliminary data.</text>
</comment>
<name>I5C0N6_9BACT</name>
<protein>
    <submittedName>
        <fullName evidence="3">Uncharacterized protein</fullName>
    </submittedName>
</protein>
<sequence>MHSALRTLLLITCLSPLSAALAQQELQQENRQENRQEMLLEMRKLSSQLELLQRENETLHQNLDLTSKSLQELIRDKNISDETRYALLKSGIKQEVALFRKLSDQTIHLKSRLTDQEYQSFILSLGSMEASPLGFSFEEVLMTTIKQHGVFESKAKIDRFLAVSGSLIQSPITAALPFVSQAVAASNALLNVAYTSMMTEKKPDFSKLQQLETELMRYLHYFSALDRANASHAASQSNRIEQVEKIQAELSLRLTQDAQKLGLKLPERKDSESIDDYLNRCMTIFNPLQMETFFTQIENKYRGPAGTVNYALLLQREEGLKAFHAQAGNLVSLAKRFTVAYEAYMDANDRYHRELLEALALAHTNKIIQPRKVNGQEESPELRYTQIRQQLAQKKQLRDQGIRNSLNMPELAWHIERTEELRYY</sequence>
<dbReference type="OrthoDB" id="929622at2"/>
<gene>
    <name evidence="3" type="ORF">A3SI_13302</name>
</gene>
<feature type="coiled-coil region" evidence="1">
    <location>
        <begin position="19"/>
        <end position="69"/>
    </location>
</feature>
<dbReference type="AlphaFoldDB" id="I5C0N6"/>
<keyword evidence="4" id="KW-1185">Reference proteome</keyword>
<keyword evidence="1" id="KW-0175">Coiled coil</keyword>
<organism evidence="3 4">
    <name type="scientific">Nitritalea halalkaliphila LW7</name>
    <dbReference type="NCBI Taxonomy" id="1189621"/>
    <lineage>
        <taxon>Bacteria</taxon>
        <taxon>Pseudomonadati</taxon>
        <taxon>Bacteroidota</taxon>
        <taxon>Cytophagia</taxon>
        <taxon>Cytophagales</taxon>
        <taxon>Cyclobacteriaceae</taxon>
        <taxon>Nitritalea</taxon>
    </lineage>
</organism>
<dbReference type="EMBL" id="AJYA01000030">
    <property type="protein sequence ID" value="EIM75388.1"/>
    <property type="molecule type" value="Genomic_DNA"/>
</dbReference>
<feature type="signal peptide" evidence="2">
    <location>
        <begin position="1"/>
        <end position="22"/>
    </location>
</feature>
<evidence type="ECO:0000256" key="2">
    <source>
        <dbReference type="SAM" id="SignalP"/>
    </source>
</evidence>
<feature type="chain" id="PRO_5003701276" evidence="2">
    <location>
        <begin position="23"/>
        <end position="424"/>
    </location>
</feature>
<evidence type="ECO:0000256" key="1">
    <source>
        <dbReference type="SAM" id="Coils"/>
    </source>
</evidence>
<dbReference type="RefSeq" id="WP_009055838.1">
    <property type="nucleotide sequence ID" value="NZ_AJYA01000030.1"/>
</dbReference>